<proteinExistence type="predicted"/>
<comment type="caution">
    <text evidence="1">The sequence shown here is derived from an EMBL/GenBank/DDBJ whole genome shotgun (WGS) entry which is preliminary data.</text>
</comment>
<sequence>MDEPPDIRRSERIAAKNNNISFVTPHFSTTAFEHSFVELPSEVTKTHSVLTPSKSVPMNSSEIGTRRSAMYINLIIRAQSTESINPSLVAL</sequence>
<keyword evidence="2" id="KW-1185">Reference proteome</keyword>
<gene>
    <name evidence="1" type="ORF">HICCMSTLAB_LOCUS381</name>
</gene>
<dbReference type="EMBL" id="CAJNRD030001114">
    <property type="protein sequence ID" value="CAG5073438.1"/>
    <property type="molecule type" value="Genomic_DNA"/>
</dbReference>
<dbReference type="Proteomes" id="UP000786811">
    <property type="component" value="Unassembled WGS sequence"/>
</dbReference>
<organism evidence="1 2">
    <name type="scientific">Cotesia congregata</name>
    <name type="common">Parasitoid wasp</name>
    <name type="synonym">Apanteles congregatus</name>
    <dbReference type="NCBI Taxonomy" id="51543"/>
    <lineage>
        <taxon>Eukaryota</taxon>
        <taxon>Metazoa</taxon>
        <taxon>Ecdysozoa</taxon>
        <taxon>Arthropoda</taxon>
        <taxon>Hexapoda</taxon>
        <taxon>Insecta</taxon>
        <taxon>Pterygota</taxon>
        <taxon>Neoptera</taxon>
        <taxon>Endopterygota</taxon>
        <taxon>Hymenoptera</taxon>
        <taxon>Apocrita</taxon>
        <taxon>Ichneumonoidea</taxon>
        <taxon>Braconidae</taxon>
        <taxon>Microgastrinae</taxon>
        <taxon>Cotesia</taxon>
    </lineage>
</organism>
<accession>A0A8J2E0S4</accession>
<protein>
    <submittedName>
        <fullName evidence="1">Uncharacterized protein</fullName>
    </submittedName>
</protein>
<dbReference type="AlphaFoldDB" id="A0A8J2E0S4"/>
<evidence type="ECO:0000313" key="1">
    <source>
        <dbReference type="EMBL" id="CAG5073438.1"/>
    </source>
</evidence>
<reference evidence="1" key="1">
    <citation type="submission" date="2021-04" db="EMBL/GenBank/DDBJ databases">
        <authorList>
            <person name="Chebbi M.A.C M."/>
        </authorList>
    </citation>
    <scope>NUCLEOTIDE SEQUENCE</scope>
</reference>
<name>A0A8J2E0S4_COTCN</name>
<evidence type="ECO:0000313" key="2">
    <source>
        <dbReference type="Proteomes" id="UP000786811"/>
    </source>
</evidence>